<accession>A0AAW1LTY0</accession>
<name>A0AAW1LTY0_POPJA</name>
<dbReference type="AlphaFoldDB" id="A0AAW1LTY0"/>
<keyword evidence="2" id="KW-1185">Reference proteome</keyword>
<dbReference type="EMBL" id="JASPKY010000102">
    <property type="protein sequence ID" value="KAK9737287.1"/>
    <property type="molecule type" value="Genomic_DNA"/>
</dbReference>
<dbReference type="Proteomes" id="UP001458880">
    <property type="component" value="Unassembled WGS sequence"/>
</dbReference>
<comment type="caution">
    <text evidence="1">The sequence shown here is derived from an EMBL/GenBank/DDBJ whole genome shotgun (WGS) entry which is preliminary data.</text>
</comment>
<organism evidence="1 2">
    <name type="scientific">Popillia japonica</name>
    <name type="common">Japanese beetle</name>
    <dbReference type="NCBI Taxonomy" id="7064"/>
    <lineage>
        <taxon>Eukaryota</taxon>
        <taxon>Metazoa</taxon>
        <taxon>Ecdysozoa</taxon>
        <taxon>Arthropoda</taxon>
        <taxon>Hexapoda</taxon>
        <taxon>Insecta</taxon>
        <taxon>Pterygota</taxon>
        <taxon>Neoptera</taxon>
        <taxon>Endopterygota</taxon>
        <taxon>Coleoptera</taxon>
        <taxon>Polyphaga</taxon>
        <taxon>Scarabaeiformia</taxon>
        <taxon>Scarabaeidae</taxon>
        <taxon>Rutelinae</taxon>
        <taxon>Popillia</taxon>
    </lineage>
</organism>
<proteinExistence type="predicted"/>
<evidence type="ECO:0000313" key="2">
    <source>
        <dbReference type="Proteomes" id="UP001458880"/>
    </source>
</evidence>
<reference evidence="1 2" key="1">
    <citation type="journal article" date="2024" name="BMC Genomics">
        <title>De novo assembly and annotation of Popillia japonica's genome with initial clues to its potential as an invasive pest.</title>
        <authorList>
            <person name="Cucini C."/>
            <person name="Boschi S."/>
            <person name="Funari R."/>
            <person name="Cardaioli E."/>
            <person name="Iannotti N."/>
            <person name="Marturano G."/>
            <person name="Paoli F."/>
            <person name="Bruttini M."/>
            <person name="Carapelli A."/>
            <person name="Frati F."/>
            <person name="Nardi F."/>
        </authorList>
    </citation>
    <scope>NUCLEOTIDE SEQUENCE [LARGE SCALE GENOMIC DNA]</scope>
    <source>
        <strain evidence="1">DMR45628</strain>
    </source>
</reference>
<protein>
    <submittedName>
        <fullName evidence="1">Uncharacterized protein</fullName>
    </submittedName>
</protein>
<gene>
    <name evidence="1" type="ORF">QE152_g10837</name>
</gene>
<evidence type="ECO:0000313" key="1">
    <source>
        <dbReference type="EMBL" id="KAK9737287.1"/>
    </source>
</evidence>
<sequence length="100" mass="11535">MVAFLMSLRGGFTTFPCYPCLWDSRNTATHYQKRDWLHRTEFTVGMNNVKWKALVDPRKVLMPLLHIKLGLMKQFVTALDKESAANVGLETFSLSCLKLR</sequence>